<accession>A0AB34KSF3</accession>
<keyword evidence="2" id="KW-1185">Reference proteome</keyword>
<proteinExistence type="predicted"/>
<organism evidence="1 2">
    <name type="scientific">Cladosporium halotolerans</name>
    <dbReference type="NCBI Taxonomy" id="1052096"/>
    <lineage>
        <taxon>Eukaryota</taxon>
        <taxon>Fungi</taxon>
        <taxon>Dikarya</taxon>
        <taxon>Ascomycota</taxon>
        <taxon>Pezizomycotina</taxon>
        <taxon>Dothideomycetes</taxon>
        <taxon>Dothideomycetidae</taxon>
        <taxon>Cladosporiales</taxon>
        <taxon>Cladosporiaceae</taxon>
        <taxon>Cladosporium</taxon>
    </lineage>
</organism>
<dbReference type="Proteomes" id="UP000803884">
    <property type="component" value="Unassembled WGS sequence"/>
</dbReference>
<sequence>MFLSILAEPYAMSPDWERGWAIMQMAERVSLKDDLAVHPLPGELCAFAARTSQMSPGPFMPTAPLTQGKWTIVVCHGIIERRDPMLTKLRYSSPASMRRATLWFSTPRASFGNACGRAKSMRSKRA</sequence>
<comment type="caution">
    <text evidence="1">The sequence shown here is derived from an EMBL/GenBank/DDBJ whole genome shotgun (WGS) entry which is preliminary data.</text>
</comment>
<name>A0AB34KSF3_9PEZI</name>
<evidence type="ECO:0000313" key="1">
    <source>
        <dbReference type="EMBL" id="KAL1586717.1"/>
    </source>
</evidence>
<protein>
    <submittedName>
        <fullName evidence="1">Uncharacterized protein</fullName>
    </submittedName>
</protein>
<dbReference type="EMBL" id="JAAQHG020000013">
    <property type="protein sequence ID" value="KAL1586717.1"/>
    <property type="molecule type" value="Genomic_DNA"/>
</dbReference>
<dbReference type="GeneID" id="96005997"/>
<dbReference type="RefSeq" id="XP_069229822.1">
    <property type="nucleotide sequence ID" value="XM_069373159.1"/>
</dbReference>
<dbReference type="AlphaFoldDB" id="A0AB34KSF3"/>
<evidence type="ECO:0000313" key="2">
    <source>
        <dbReference type="Proteomes" id="UP000803884"/>
    </source>
</evidence>
<reference evidence="1 2" key="1">
    <citation type="journal article" date="2020" name="Microbiol. Resour. Announc.">
        <title>Draft Genome Sequence of a Cladosporium Species Isolated from the Mesophotic Ascidian Didemnum maculosum.</title>
        <authorList>
            <person name="Gioti A."/>
            <person name="Siaperas R."/>
            <person name="Nikolaivits E."/>
            <person name="Le Goff G."/>
            <person name="Ouazzani J."/>
            <person name="Kotoulas G."/>
            <person name="Topakas E."/>
        </authorList>
    </citation>
    <scope>NUCLEOTIDE SEQUENCE [LARGE SCALE GENOMIC DNA]</scope>
    <source>
        <strain evidence="1 2">TM138-S3</strain>
    </source>
</reference>
<gene>
    <name evidence="1" type="ORF">WHR41_04553</name>
</gene>